<dbReference type="PROSITE" id="PS51523">
    <property type="entry name" value="ZF_HD_DIMER"/>
    <property type="match status" value="1"/>
</dbReference>
<evidence type="ECO:0000256" key="2">
    <source>
        <dbReference type="ARBA" id="ARBA00022771"/>
    </source>
</evidence>
<evidence type="ECO:0000259" key="5">
    <source>
        <dbReference type="PROSITE" id="PS51523"/>
    </source>
</evidence>
<name>A0AAD6JYW1_9ROSI</name>
<dbReference type="GO" id="GO:0008270">
    <property type="term" value="F:zinc ion binding"/>
    <property type="evidence" value="ECO:0007669"/>
    <property type="project" value="UniProtKB-KW"/>
</dbReference>
<comment type="caution">
    <text evidence="6">The sequence shown here is derived from an EMBL/GenBank/DDBJ whole genome shotgun (WGS) entry which is preliminary data.</text>
</comment>
<dbReference type="GO" id="GO:0050793">
    <property type="term" value="P:regulation of developmental process"/>
    <property type="evidence" value="ECO:0007669"/>
    <property type="project" value="TreeGrafter"/>
</dbReference>
<keyword evidence="3" id="KW-0862">Zinc</keyword>
<dbReference type="Proteomes" id="UP001162972">
    <property type="component" value="Chromosome 5"/>
</dbReference>
<accession>A0AAD6JYW1</accession>
<dbReference type="GO" id="GO:0003700">
    <property type="term" value="F:DNA-binding transcription factor activity"/>
    <property type="evidence" value="ECO:0007669"/>
    <property type="project" value="TreeGrafter"/>
</dbReference>
<reference evidence="6 7" key="1">
    <citation type="journal article" date="2023" name="Int. J. Mol. Sci.">
        <title>De Novo Assembly and Annotation of 11 Diverse Shrub Willow (Salix) Genomes Reveals Novel Gene Organization in Sex-Linked Regions.</title>
        <authorList>
            <person name="Hyden B."/>
            <person name="Feng K."/>
            <person name="Yates T.B."/>
            <person name="Jawdy S."/>
            <person name="Cereghino C."/>
            <person name="Smart L.B."/>
            <person name="Muchero W."/>
        </authorList>
    </citation>
    <scope>NUCLEOTIDE SEQUENCE [LARGE SCALE GENOMIC DNA]</scope>
    <source>
        <tissue evidence="6">Shoot tip</tissue>
    </source>
</reference>
<dbReference type="NCBIfam" id="TIGR01566">
    <property type="entry name" value="ZF_HD_prot_N"/>
    <property type="match status" value="1"/>
</dbReference>
<keyword evidence="2" id="KW-0863">Zinc-finger</keyword>
<organism evidence="6 7">
    <name type="scientific">Salix udensis</name>
    <dbReference type="NCBI Taxonomy" id="889485"/>
    <lineage>
        <taxon>Eukaryota</taxon>
        <taxon>Viridiplantae</taxon>
        <taxon>Streptophyta</taxon>
        <taxon>Embryophyta</taxon>
        <taxon>Tracheophyta</taxon>
        <taxon>Spermatophyta</taxon>
        <taxon>Magnoliopsida</taxon>
        <taxon>eudicotyledons</taxon>
        <taxon>Gunneridae</taxon>
        <taxon>Pentapetalae</taxon>
        <taxon>rosids</taxon>
        <taxon>fabids</taxon>
        <taxon>Malpighiales</taxon>
        <taxon>Salicaceae</taxon>
        <taxon>Saliceae</taxon>
        <taxon>Salix</taxon>
    </lineage>
</organism>
<keyword evidence="7" id="KW-1185">Reference proteome</keyword>
<dbReference type="EMBL" id="JAPFFJ010000013">
    <property type="protein sequence ID" value="KAJ6412860.1"/>
    <property type="molecule type" value="Genomic_DNA"/>
</dbReference>
<evidence type="ECO:0000313" key="7">
    <source>
        <dbReference type="Proteomes" id="UP001162972"/>
    </source>
</evidence>
<dbReference type="GO" id="GO:0000976">
    <property type="term" value="F:transcription cis-regulatory region binding"/>
    <property type="evidence" value="ECO:0007669"/>
    <property type="project" value="TreeGrafter"/>
</dbReference>
<protein>
    <recommendedName>
        <fullName evidence="5">ZF-HD dimerization-type domain-containing protein</fullName>
    </recommendedName>
</protein>
<dbReference type="PANTHER" id="PTHR31948">
    <property type="entry name" value="ZINC-FINGER HOMEODOMAIN PROTEIN 2"/>
    <property type="match status" value="1"/>
</dbReference>
<dbReference type="InterPro" id="IPR006456">
    <property type="entry name" value="ZF_HD_homeobox_Cys/His_dimer"/>
</dbReference>
<evidence type="ECO:0000256" key="1">
    <source>
        <dbReference type="ARBA" id="ARBA00022723"/>
    </source>
</evidence>
<dbReference type="Pfam" id="PF04770">
    <property type="entry name" value="ZF-HD_dimer"/>
    <property type="match status" value="1"/>
</dbReference>
<feature type="region of interest" description="Disordered" evidence="4">
    <location>
        <begin position="1"/>
        <end position="39"/>
    </location>
</feature>
<proteinExistence type="predicted"/>
<feature type="domain" description="ZF-HD dimerization-type" evidence="5">
    <location>
        <begin position="47"/>
        <end position="85"/>
    </location>
</feature>
<dbReference type="GO" id="GO:0005634">
    <property type="term" value="C:nucleus"/>
    <property type="evidence" value="ECO:0007669"/>
    <property type="project" value="TreeGrafter"/>
</dbReference>
<dbReference type="AlphaFoldDB" id="A0AAD6JYW1"/>
<evidence type="ECO:0000313" key="6">
    <source>
        <dbReference type="EMBL" id="KAJ6412860.1"/>
    </source>
</evidence>
<keyword evidence="1" id="KW-0479">Metal-binding</keyword>
<gene>
    <name evidence="6" type="ORF">OIU84_005833</name>
</gene>
<sequence>MTVMPPGYDSIGNSANARSKMGPTGGGGEGASTATGNTNKIKSSIRYRQCKKNHAVGISGHAVDGCGEFMAAGEEGTFDALNVKV</sequence>
<dbReference type="PANTHER" id="PTHR31948:SF140">
    <property type="entry name" value="ZINC-FINGER HOMEODOMAIN PROTEIN 2"/>
    <property type="match status" value="1"/>
</dbReference>
<evidence type="ECO:0000256" key="3">
    <source>
        <dbReference type="ARBA" id="ARBA00022833"/>
    </source>
</evidence>
<evidence type="ECO:0000256" key="4">
    <source>
        <dbReference type="SAM" id="MobiDB-lite"/>
    </source>
</evidence>